<dbReference type="Proteomes" id="UP000011087">
    <property type="component" value="Unassembled WGS sequence"/>
</dbReference>
<evidence type="ECO:0000313" key="3">
    <source>
        <dbReference type="Proteomes" id="UP000011087"/>
    </source>
</evidence>
<dbReference type="HOGENOM" id="CLU_870028_0_0_1"/>
<organism evidence="1">
    <name type="scientific">Guillardia theta (strain CCMP2712)</name>
    <name type="common">Cryptophyte</name>
    <dbReference type="NCBI Taxonomy" id="905079"/>
    <lineage>
        <taxon>Eukaryota</taxon>
        <taxon>Cryptophyceae</taxon>
        <taxon>Pyrenomonadales</taxon>
        <taxon>Geminigeraceae</taxon>
        <taxon>Guillardia</taxon>
    </lineage>
</organism>
<reference evidence="2" key="3">
    <citation type="submission" date="2015-06" db="UniProtKB">
        <authorList>
            <consortium name="EnsemblProtists"/>
        </authorList>
    </citation>
    <scope>IDENTIFICATION</scope>
</reference>
<dbReference type="AlphaFoldDB" id="L1JXK2"/>
<proteinExistence type="predicted"/>
<dbReference type="EMBL" id="JH992971">
    <property type="protein sequence ID" value="EKX52808.1"/>
    <property type="molecule type" value="Genomic_DNA"/>
</dbReference>
<dbReference type="PaxDb" id="55529-EKX52808"/>
<name>L1JXK2_GUITC</name>
<reference evidence="3" key="2">
    <citation type="submission" date="2012-11" db="EMBL/GenBank/DDBJ databases">
        <authorList>
            <person name="Kuo A."/>
            <person name="Curtis B.A."/>
            <person name="Tanifuji G."/>
            <person name="Burki F."/>
            <person name="Gruber A."/>
            <person name="Irimia M."/>
            <person name="Maruyama S."/>
            <person name="Arias M.C."/>
            <person name="Ball S.G."/>
            <person name="Gile G.H."/>
            <person name="Hirakawa Y."/>
            <person name="Hopkins J.F."/>
            <person name="Rensing S.A."/>
            <person name="Schmutz J."/>
            <person name="Symeonidi A."/>
            <person name="Elias M."/>
            <person name="Eveleigh R.J."/>
            <person name="Herman E.K."/>
            <person name="Klute M.J."/>
            <person name="Nakayama T."/>
            <person name="Obornik M."/>
            <person name="Reyes-Prieto A."/>
            <person name="Armbrust E.V."/>
            <person name="Aves S.J."/>
            <person name="Beiko R.G."/>
            <person name="Coutinho P."/>
            <person name="Dacks J.B."/>
            <person name="Durnford D.G."/>
            <person name="Fast N.M."/>
            <person name="Green B.R."/>
            <person name="Grisdale C."/>
            <person name="Hempe F."/>
            <person name="Henrissat B."/>
            <person name="Hoppner M.P."/>
            <person name="Ishida K.-I."/>
            <person name="Kim E."/>
            <person name="Koreny L."/>
            <person name="Kroth P.G."/>
            <person name="Liu Y."/>
            <person name="Malik S.-B."/>
            <person name="Maier U.G."/>
            <person name="McRose D."/>
            <person name="Mock T."/>
            <person name="Neilson J.A."/>
            <person name="Onodera N.T."/>
            <person name="Poole A.M."/>
            <person name="Pritham E.J."/>
            <person name="Richards T.A."/>
            <person name="Rocap G."/>
            <person name="Roy S.W."/>
            <person name="Sarai C."/>
            <person name="Schaack S."/>
            <person name="Shirato S."/>
            <person name="Slamovits C.H."/>
            <person name="Spencer D.F."/>
            <person name="Suzuki S."/>
            <person name="Worden A.Z."/>
            <person name="Zauner S."/>
            <person name="Barry K."/>
            <person name="Bell C."/>
            <person name="Bharti A.K."/>
            <person name="Crow J.A."/>
            <person name="Grimwood J."/>
            <person name="Kramer R."/>
            <person name="Lindquist E."/>
            <person name="Lucas S."/>
            <person name="Salamov A."/>
            <person name="McFadden G.I."/>
            <person name="Lane C.E."/>
            <person name="Keeling P.J."/>
            <person name="Gray M.W."/>
            <person name="Grigoriev I.V."/>
            <person name="Archibald J.M."/>
        </authorList>
    </citation>
    <scope>NUCLEOTIDE SEQUENCE</scope>
    <source>
        <strain evidence="3">CCMP2712</strain>
    </source>
</reference>
<evidence type="ECO:0000313" key="1">
    <source>
        <dbReference type="EMBL" id="EKX52808.1"/>
    </source>
</evidence>
<gene>
    <name evidence="1" type="ORF">GUITHDRAFT_150442</name>
</gene>
<evidence type="ECO:0000313" key="2">
    <source>
        <dbReference type="EnsemblProtists" id="EKX52808"/>
    </source>
</evidence>
<dbReference type="GeneID" id="17309775"/>
<protein>
    <submittedName>
        <fullName evidence="1 2">Uncharacterized protein</fullName>
    </submittedName>
</protein>
<reference evidence="1 3" key="1">
    <citation type="journal article" date="2012" name="Nature">
        <title>Algal genomes reveal evolutionary mosaicism and the fate of nucleomorphs.</title>
        <authorList>
            <consortium name="DOE Joint Genome Institute"/>
            <person name="Curtis B.A."/>
            <person name="Tanifuji G."/>
            <person name="Burki F."/>
            <person name="Gruber A."/>
            <person name="Irimia M."/>
            <person name="Maruyama S."/>
            <person name="Arias M.C."/>
            <person name="Ball S.G."/>
            <person name="Gile G.H."/>
            <person name="Hirakawa Y."/>
            <person name="Hopkins J.F."/>
            <person name="Kuo A."/>
            <person name="Rensing S.A."/>
            <person name="Schmutz J."/>
            <person name="Symeonidi A."/>
            <person name="Elias M."/>
            <person name="Eveleigh R.J."/>
            <person name="Herman E.K."/>
            <person name="Klute M.J."/>
            <person name="Nakayama T."/>
            <person name="Obornik M."/>
            <person name="Reyes-Prieto A."/>
            <person name="Armbrust E.V."/>
            <person name="Aves S.J."/>
            <person name="Beiko R.G."/>
            <person name="Coutinho P."/>
            <person name="Dacks J.B."/>
            <person name="Durnford D.G."/>
            <person name="Fast N.M."/>
            <person name="Green B.R."/>
            <person name="Grisdale C.J."/>
            <person name="Hempel F."/>
            <person name="Henrissat B."/>
            <person name="Hoppner M.P."/>
            <person name="Ishida K."/>
            <person name="Kim E."/>
            <person name="Koreny L."/>
            <person name="Kroth P.G."/>
            <person name="Liu Y."/>
            <person name="Malik S.B."/>
            <person name="Maier U.G."/>
            <person name="McRose D."/>
            <person name="Mock T."/>
            <person name="Neilson J.A."/>
            <person name="Onodera N.T."/>
            <person name="Poole A.M."/>
            <person name="Pritham E.J."/>
            <person name="Richards T.A."/>
            <person name="Rocap G."/>
            <person name="Roy S.W."/>
            <person name="Sarai C."/>
            <person name="Schaack S."/>
            <person name="Shirato S."/>
            <person name="Slamovits C.H."/>
            <person name="Spencer D.F."/>
            <person name="Suzuki S."/>
            <person name="Worden A.Z."/>
            <person name="Zauner S."/>
            <person name="Barry K."/>
            <person name="Bell C."/>
            <person name="Bharti A.K."/>
            <person name="Crow J.A."/>
            <person name="Grimwood J."/>
            <person name="Kramer R."/>
            <person name="Lindquist E."/>
            <person name="Lucas S."/>
            <person name="Salamov A."/>
            <person name="McFadden G.I."/>
            <person name="Lane C.E."/>
            <person name="Keeling P.J."/>
            <person name="Gray M.W."/>
            <person name="Grigoriev I.V."/>
            <person name="Archibald J.M."/>
        </authorList>
    </citation>
    <scope>NUCLEOTIDE SEQUENCE</scope>
    <source>
        <strain evidence="1 3">CCMP2712</strain>
    </source>
</reference>
<accession>L1JXK2</accession>
<dbReference type="KEGG" id="gtt:GUITHDRAFT_150442"/>
<keyword evidence="3" id="KW-1185">Reference proteome</keyword>
<dbReference type="RefSeq" id="XP_005839788.1">
    <property type="nucleotide sequence ID" value="XM_005839731.1"/>
</dbReference>
<dbReference type="EnsemblProtists" id="EKX52808">
    <property type="protein sequence ID" value="EKX52808"/>
    <property type="gene ID" value="GUITHDRAFT_150442"/>
</dbReference>
<sequence>MMQRQRAMQALRSEKEHFTSLSPAPTCLGNGTLCGDEVIDLPDRIYGENQGDVVFPSEQIVPYMYRGNTYQLRNMMGNVVYGGYQPRYAPYVQVAKAPTTMLAQKNLGDEEMFGDDERVSVSKVTSENSWAKAVNGKNRLASAVKLRTSKELKKVQGKAKLQSKFQQAVSSGIIRDKLRPEKDVDGLLDDVVKVSEDFAQDTPRWNKFFSPQAEPKMHTTHTPILASNHSLGDETIDSMDQVNVDSNTTHTGKDGELNWENFFSNKQQAGSKVAARAAHEPERFYKKGKGVYVGMSASGARNDIDSYWKQLDKAEGVEKK</sequence>